<organism evidence="3 4">
    <name type="scientific">Nitzschia inconspicua</name>
    <dbReference type="NCBI Taxonomy" id="303405"/>
    <lineage>
        <taxon>Eukaryota</taxon>
        <taxon>Sar</taxon>
        <taxon>Stramenopiles</taxon>
        <taxon>Ochrophyta</taxon>
        <taxon>Bacillariophyta</taxon>
        <taxon>Bacillariophyceae</taxon>
        <taxon>Bacillariophycidae</taxon>
        <taxon>Bacillariales</taxon>
        <taxon>Bacillariaceae</taxon>
        <taxon>Nitzschia</taxon>
    </lineage>
</organism>
<dbReference type="InterPro" id="IPR001763">
    <property type="entry name" value="Rhodanese-like_dom"/>
</dbReference>
<gene>
    <name evidence="3" type="ORF">IV203_036608</name>
</gene>
<reference evidence="3" key="1">
    <citation type="journal article" date="2021" name="Sci. Rep.">
        <title>Diploid genomic architecture of Nitzschia inconspicua, an elite biomass production diatom.</title>
        <authorList>
            <person name="Oliver A."/>
            <person name="Podell S."/>
            <person name="Pinowska A."/>
            <person name="Traller J.C."/>
            <person name="Smith S.R."/>
            <person name="McClure R."/>
            <person name="Beliaev A."/>
            <person name="Bohutskyi P."/>
            <person name="Hill E.A."/>
            <person name="Rabines A."/>
            <person name="Zheng H."/>
            <person name="Allen L.Z."/>
            <person name="Kuo A."/>
            <person name="Grigoriev I.V."/>
            <person name="Allen A.E."/>
            <person name="Hazlebeck D."/>
            <person name="Allen E.E."/>
        </authorList>
    </citation>
    <scope>NUCLEOTIDE SEQUENCE</scope>
    <source>
        <strain evidence="3">Hildebrandi</strain>
    </source>
</reference>
<dbReference type="InterPro" id="IPR022111">
    <property type="entry name" value="Rhodanese_C"/>
</dbReference>
<evidence type="ECO:0000313" key="4">
    <source>
        <dbReference type="Proteomes" id="UP000693970"/>
    </source>
</evidence>
<dbReference type="InterPro" id="IPR040503">
    <property type="entry name" value="TRHO_N"/>
</dbReference>
<dbReference type="SMART" id="SM00450">
    <property type="entry name" value="RHOD"/>
    <property type="match status" value="1"/>
</dbReference>
<reference evidence="3" key="2">
    <citation type="submission" date="2021-04" db="EMBL/GenBank/DDBJ databases">
        <authorList>
            <person name="Podell S."/>
        </authorList>
    </citation>
    <scope>NUCLEOTIDE SEQUENCE</scope>
    <source>
        <strain evidence="3">Hildebrandi</strain>
    </source>
</reference>
<proteinExistence type="predicted"/>
<feature type="region of interest" description="Disordered" evidence="1">
    <location>
        <begin position="494"/>
        <end position="517"/>
    </location>
</feature>
<protein>
    <recommendedName>
        <fullName evidence="2">Rhodanese domain-containing protein</fullName>
    </recommendedName>
</protein>
<dbReference type="Proteomes" id="UP000693970">
    <property type="component" value="Unassembled WGS sequence"/>
</dbReference>
<feature type="region of interest" description="Disordered" evidence="1">
    <location>
        <begin position="104"/>
        <end position="123"/>
    </location>
</feature>
<dbReference type="PROSITE" id="PS50206">
    <property type="entry name" value="RHODANESE_3"/>
    <property type="match status" value="1"/>
</dbReference>
<comment type="caution">
    <text evidence="3">The sequence shown here is derived from an EMBL/GenBank/DDBJ whole genome shotgun (WGS) entry which is preliminary data.</text>
</comment>
<dbReference type="OrthoDB" id="25002at2759"/>
<evidence type="ECO:0000313" key="3">
    <source>
        <dbReference type="EMBL" id="KAG7361507.1"/>
    </source>
</evidence>
<dbReference type="PANTHER" id="PTHR43268">
    <property type="entry name" value="THIOSULFATE SULFURTRANSFERASE/RHODANESE-LIKE DOMAIN-CONTAINING PROTEIN 2"/>
    <property type="match status" value="1"/>
</dbReference>
<accession>A0A9K3LG48</accession>
<dbReference type="PANTHER" id="PTHR43268:SF6">
    <property type="entry name" value="THIOSULFATE SULFURTRANSFERASE_RHODANESE-LIKE DOMAIN-CONTAINING PROTEIN 2"/>
    <property type="match status" value="1"/>
</dbReference>
<dbReference type="InterPro" id="IPR020936">
    <property type="entry name" value="TrhO"/>
</dbReference>
<evidence type="ECO:0000259" key="2">
    <source>
        <dbReference type="PROSITE" id="PS50206"/>
    </source>
</evidence>
<dbReference type="AlphaFoldDB" id="A0A9K3LG48"/>
<dbReference type="EMBL" id="JAGRRH010000013">
    <property type="protein sequence ID" value="KAG7361507.1"/>
    <property type="molecule type" value="Genomic_DNA"/>
</dbReference>
<name>A0A9K3LG48_9STRA</name>
<keyword evidence="4" id="KW-1185">Reference proteome</keyword>
<dbReference type="Pfam" id="PF17773">
    <property type="entry name" value="UPF0176_N"/>
    <property type="match status" value="1"/>
</dbReference>
<evidence type="ECO:0000256" key="1">
    <source>
        <dbReference type="SAM" id="MobiDB-lite"/>
    </source>
</evidence>
<dbReference type="Pfam" id="PF12368">
    <property type="entry name" value="Rhodanese_C"/>
    <property type="match status" value="1"/>
</dbReference>
<dbReference type="Pfam" id="PF00581">
    <property type="entry name" value="Rhodanese"/>
    <property type="match status" value="1"/>
</dbReference>
<sequence>MEEASSTSSTSSESDQAVVLFYQYFALSSSSSSPPKQTFETWWKDVKRSVETLHDHQQRLCNDLNLTGRILIAEEGINGTVAGSRGNVEAYIHEMKKYHHPQELFPNRLDDNNKQAKRQRPSDGDCLFRNVDWKTSFVKGNKNVSGNDSVKPLFPDLKICIVKEIVSTGGLVDVHDIPVETGRHLSPEEFHEMLTAYASEENHGKVNDNTENKLPPIALIDVRNTFEHNIGHFVNPQTGEKALNPEMTTFSSFDKFCQQHADDLKDKQVLMYCTGGIRCEKASIMLKRKGVNNVAQLSGGIHRYLERYGKDGFFKGLNFTFDKRVAIKPDMSSQRTSLDDGKSESSTKAEYEVVGTCVECTAPFDELDGSRVCTVCRDLVLVCRNCQSSLLEYHCSRHAAWKDCYFSFLEMFDSEQLCDQKLKLQKIRESLELLPNTKNTRRALARQIDKVEHRISELDTGKGTVQNNAPRRCRSCLEPNGVCDGRCWGFWKASSSSSSTLDKGIQKGRRSNQCPSL</sequence>
<feature type="domain" description="Rhodanese" evidence="2">
    <location>
        <begin position="213"/>
        <end position="313"/>
    </location>
</feature>